<feature type="region of interest" description="Disordered" evidence="1">
    <location>
        <begin position="69"/>
        <end position="91"/>
    </location>
</feature>
<reference evidence="2 3" key="1">
    <citation type="submission" date="2018-05" db="EMBL/GenBank/DDBJ databases">
        <title>Genetic diversity of glacier-inhabiting Cryobacterium bacteria in China and description of Cryobacterium mengkeensis sp. nov. and Arthrobacter glacialis sp. nov.</title>
        <authorList>
            <person name="Liu Q."/>
            <person name="Xin Y.-H."/>
        </authorList>
    </citation>
    <scope>NUCLEOTIDE SEQUENCE [LARGE SCALE GENOMIC DNA]</scope>
    <source>
        <strain evidence="2 3">LI2</strain>
    </source>
</reference>
<sequence>MVIEAIEATVPALPGHVSLEYSCMYCGSFYGHDASVQQVATLLNAGATAPGVLHFGRYFIHCGEPMEETEEGISGLDGPVGSKDSPSPTISIRTRPLKCHCGFRLDVPL</sequence>
<comment type="caution">
    <text evidence="2">The sequence shown here is derived from an EMBL/GenBank/DDBJ whole genome shotgun (WGS) entry which is preliminary data.</text>
</comment>
<keyword evidence="3" id="KW-1185">Reference proteome</keyword>
<dbReference type="EMBL" id="QJVD01000021">
    <property type="protein sequence ID" value="PYI65709.1"/>
    <property type="molecule type" value="Genomic_DNA"/>
</dbReference>
<protein>
    <submittedName>
        <fullName evidence="2">Uncharacterized protein</fullName>
    </submittedName>
</protein>
<evidence type="ECO:0000313" key="3">
    <source>
        <dbReference type="Proteomes" id="UP000247832"/>
    </source>
</evidence>
<proteinExistence type="predicted"/>
<gene>
    <name evidence="2" type="ORF">CVV68_16810</name>
</gene>
<dbReference type="AlphaFoldDB" id="A0A2V5L369"/>
<evidence type="ECO:0000313" key="2">
    <source>
        <dbReference type="EMBL" id="PYI65709.1"/>
    </source>
</evidence>
<dbReference type="Proteomes" id="UP000247832">
    <property type="component" value="Unassembled WGS sequence"/>
</dbReference>
<evidence type="ECO:0000256" key="1">
    <source>
        <dbReference type="SAM" id="MobiDB-lite"/>
    </source>
</evidence>
<accession>A0A2V5L369</accession>
<organism evidence="2 3">
    <name type="scientific">Arthrobacter livingstonensis</name>
    <dbReference type="NCBI Taxonomy" id="670078"/>
    <lineage>
        <taxon>Bacteria</taxon>
        <taxon>Bacillati</taxon>
        <taxon>Actinomycetota</taxon>
        <taxon>Actinomycetes</taxon>
        <taxon>Micrococcales</taxon>
        <taxon>Micrococcaceae</taxon>
        <taxon>Arthrobacter</taxon>
    </lineage>
</organism>
<name>A0A2V5L369_9MICC</name>